<accession>A0ABV4LPH2</accession>
<dbReference type="Proteomes" id="UP001569200">
    <property type="component" value="Unassembled WGS sequence"/>
</dbReference>
<gene>
    <name evidence="1" type="ORF">ACED33_06690</name>
</gene>
<evidence type="ECO:0000313" key="1">
    <source>
        <dbReference type="EMBL" id="MEZ8180356.1"/>
    </source>
</evidence>
<keyword evidence="2" id="KW-1185">Reference proteome</keyword>
<name>A0ABV4LPH2_VIBSP</name>
<dbReference type="RefSeq" id="WP_371690683.1">
    <property type="nucleotide sequence ID" value="NZ_JBGONW010000007.1"/>
</dbReference>
<protein>
    <recommendedName>
        <fullName evidence="3">Leucine-rich repeat domain-containing protein</fullName>
    </recommendedName>
</protein>
<proteinExistence type="predicted"/>
<sequence>MDLISIDKGHCGETDKCSIYILEYSRLRIIGIFYSDKSTLNIEQMILGYPFAPEKLKEFSFNSCVVGKYIELNIFKELEHARVFNQDEYGTIQSKMLAPSLQAQNIDISRCFFGFDKWVDAVCLDAAESPTLEALFNND</sequence>
<evidence type="ECO:0000313" key="2">
    <source>
        <dbReference type="Proteomes" id="UP001569200"/>
    </source>
</evidence>
<dbReference type="EMBL" id="JBGOOW010000004">
    <property type="protein sequence ID" value="MEZ8180356.1"/>
    <property type="molecule type" value="Genomic_DNA"/>
</dbReference>
<evidence type="ECO:0008006" key="3">
    <source>
        <dbReference type="Google" id="ProtNLM"/>
    </source>
</evidence>
<comment type="caution">
    <text evidence="1">The sequence shown here is derived from an EMBL/GenBank/DDBJ whole genome shotgun (WGS) entry which is preliminary data.</text>
</comment>
<reference evidence="1 2" key="1">
    <citation type="submission" date="2024-06" db="EMBL/GenBank/DDBJ databases">
        <authorList>
            <person name="Steensen K."/>
            <person name="Seneca J."/>
            <person name="Bartlau N."/>
            <person name="Yu A.X."/>
            <person name="Polz M.F."/>
        </authorList>
    </citation>
    <scope>NUCLEOTIDE SEQUENCE [LARGE SCALE GENOMIC DNA]</scope>
    <source>
        <strain evidence="1 2">1F145</strain>
    </source>
</reference>
<organism evidence="1 2">
    <name type="scientific">Vibrio splendidus</name>
    <dbReference type="NCBI Taxonomy" id="29497"/>
    <lineage>
        <taxon>Bacteria</taxon>
        <taxon>Pseudomonadati</taxon>
        <taxon>Pseudomonadota</taxon>
        <taxon>Gammaproteobacteria</taxon>
        <taxon>Vibrionales</taxon>
        <taxon>Vibrionaceae</taxon>
        <taxon>Vibrio</taxon>
    </lineage>
</organism>